<evidence type="ECO:0000313" key="11">
    <source>
        <dbReference type="EMBL" id="GLS24842.1"/>
    </source>
</evidence>
<feature type="transmembrane region" description="Helical" evidence="9">
    <location>
        <begin position="165"/>
        <end position="184"/>
    </location>
</feature>
<evidence type="ECO:0000256" key="5">
    <source>
        <dbReference type="ARBA" id="ARBA00022475"/>
    </source>
</evidence>
<dbReference type="InterPro" id="IPR050171">
    <property type="entry name" value="MFS_Transporters"/>
</dbReference>
<keyword evidence="7 9" id="KW-1133">Transmembrane helix</keyword>
<feature type="transmembrane region" description="Helical" evidence="9">
    <location>
        <begin position="217"/>
        <end position="237"/>
    </location>
</feature>
<feature type="transmembrane region" description="Helical" evidence="9">
    <location>
        <begin position="249"/>
        <end position="269"/>
    </location>
</feature>
<dbReference type="CDD" id="cd17472">
    <property type="entry name" value="MFS_YajR_like"/>
    <property type="match status" value="1"/>
</dbReference>
<dbReference type="InterPro" id="IPR005829">
    <property type="entry name" value="Sugar_transporter_CS"/>
</dbReference>
<sequence>MNNQPALIRRSVLSLSALYIFRMLGLFMVLPILMVLGEDYAEATPFLLGIALGAYGLTQSLFQLPMGMLSDKLGRKPIIIVGLILFALGSIVAALAESVWGLILGRALQGAGAIAAATMALLTDLTPDEHRTKAMAAIGVSIGIAFAVALVLGPVISGFAGLSGVFWFTSILAMVGLFIVVVLVPSPDSTFASRDTIPTSTLLTTVLSNAELHRLNFGVFALHCLLTVMFVAIPGLLLDGLDIDVKHHWWVYLPMLASAFIVMVPLVIIAEKQRKIKGVFLGAVATVVAAQPLLGWSFSLPWIAVAVLWVFFVAFNVLEATLPSLMSKLAPIGTKGTASGVYSTCQFLGAFAGGVVGGYLQQSFGPMGVFTFSAIIGGLWLVVALPMRPPKFLSSILVALGDKNFADIEPELRKLDGVHDVLLSTEEATAYLKVDSKVFNRNSLQTLGLR</sequence>
<dbReference type="Gene3D" id="3.30.70.100">
    <property type="match status" value="1"/>
</dbReference>
<dbReference type="Pfam" id="PF07690">
    <property type="entry name" value="MFS_1"/>
    <property type="match status" value="1"/>
</dbReference>
<dbReference type="PROSITE" id="PS00216">
    <property type="entry name" value="SUGAR_TRANSPORT_1"/>
    <property type="match status" value="1"/>
</dbReference>
<comment type="function">
    <text evidence="1">Resistance to tetracycline by an active tetracycline efflux. This is an energy-dependent process that decreases the accumulation of the antibiotic in whole cells. This protein functions as a metal-tetracycline/H(+) antiporter.</text>
</comment>
<dbReference type="PANTHER" id="PTHR23517">
    <property type="entry name" value="RESISTANCE PROTEIN MDTM, PUTATIVE-RELATED-RELATED"/>
    <property type="match status" value="1"/>
</dbReference>
<feature type="transmembrane region" description="Helical" evidence="9">
    <location>
        <begin position="46"/>
        <end position="66"/>
    </location>
</feature>
<evidence type="ECO:0000256" key="3">
    <source>
        <dbReference type="ARBA" id="ARBA00007520"/>
    </source>
</evidence>
<feature type="domain" description="Major facilitator superfamily (MFS) profile" evidence="10">
    <location>
        <begin position="11"/>
        <end position="392"/>
    </location>
</feature>
<dbReference type="PRINTS" id="PR01035">
    <property type="entry name" value="TCRTETA"/>
</dbReference>
<dbReference type="AlphaFoldDB" id="A0AA37T4D2"/>
<accession>A0AA37T4D2</accession>
<proteinExistence type="inferred from homology"/>
<dbReference type="InterPro" id="IPR011701">
    <property type="entry name" value="MFS"/>
</dbReference>
<dbReference type="PANTHER" id="PTHR23517:SF2">
    <property type="entry name" value="MULTIDRUG RESISTANCE PROTEIN MDTH"/>
    <property type="match status" value="1"/>
</dbReference>
<keyword evidence="4" id="KW-0813">Transport</keyword>
<feature type="transmembrane region" description="Helical" evidence="9">
    <location>
        <begin position="102"/>
        <end position="122"/>
    </location>
</feature>
<keyword evidence="12" id="KW-1185">Reference proteome</keyword>
<dbReference type="InterPro" id="IPR020846">
    <property type="entry name" value="MFS_dom"/>
</dbReference>
<dbReference type="EMBL" id="BSPD01000020">
    <property type="protein sequence ID" value="GLS24842.1"/>
    <property type="molecule type" value="Genomic_DNA"/>
</dbReference>
<reference evidence="11 12" key="1">
    <citation type="journal article" date="2014" name="Int. J. Syst. Evol. Microbiol.">
        <title>Complete genome sequence of Corynebacterium casei LMG S-19264T (=DSM 44701T), isolated from a smear-ripened cheese.</title>
        <authorList>
            <consortium name="US DOE Joint Genome Institute (JGI-PGF)"/>
            <person name="Walter F."/>
            <person name="Albersmeier A."/>
            <person name="Kalinowski J."/>
            <person name="Ruckert C."/>
        </authorList>
    </citation>
    <scope>NUCLEOTIDE SEQUENCE [LARGE SCALE GENOMIC DNA]</scope>
    <source>
        <strain evidence="11 12">NBRC 110095</strain>
    </source>
</reference>
<evidence type="ECO:0000256" key="4">
    <source>
        <dbReference type="ARBA" id="ARBA00022448"/>
    </source>
</evidence>
<dbReference type="SUPFAM" id="SSF103473">
    <property type="entry name" value="MFS general substrate transporter"/>
    <property type="match status" value="1"/>
</dbReference>
<evidence type="ECO:0000256" key="6">
    <source>
        <dbReference type="ARBA" id="ARBA00022692"/>
    </source>
</evidence>
<name>A0AA37T4D2_9GAMM</name>
<dbReference type="GO" id="GO:0005886">
    <property type="term" value="C:plasma membrane"/>
    <property type="evidence" value="ECO:0007669"/>
    <property type="project" value="UniProtKB-SubCell"/>
</dbReference>
<gene>
    <name evidence="11" type="ORF">GCM10007877_05560</name>
</gene>
<keyword evidence="8 9" id="KW-0472">Membrane</keyword>
<dbReference type="Gene3D" id="1.20.1250.20">
    <property type="entry name" value="MFS general substrate transporter like domains"/>
    <property type="match status" value="1"/>
</dbReference>
<dbReference type="PROSITE" id="PS50850">
    <property type="entry name" value="MFS"/>
    <property type="match status" value="1"/>
</dbReference>
<dbReference type="GO" id="GO:0022857">
    <property type="term" value="F:transmembrane transporter activity"/>
    <property type="evidence" value="ECO:0007669"/>
    <property type="project" value="InterPro"/>
</dbReference>
<feature type="transmembrane region" description="Helical" evidence="9">
    <location>
        <begin position="300"/>
        <end position="318"/>
    </location>
</feature>
<evidence type="ECO:0000256" key="9">
    <source>
        <dbReference type="SAM" id="Phobius"/>
    </source>
</evidence>
<keyword evidence="5" id="KW-1003">Cell membrane</keyword>
<dbReference type="Pfam" id="PF21987">
    <property type="entry name" value="YajR_YAM"/>
    <property type="match status" value="1"/>
</dbReference>
<feature type="transmembrane region" description="Helical" evidence="9">
    <location>
        <begin position="134"/>
        <end position="159"/>
    </location>
</feature>
<protein>
    <submittedName>
        <fullName evidence="11">MFS transporter</fullName>
    </submittedName>
</protein>
<comment type="similarity">
    <text evidence="3">Belongs to the major facilitator superfamily. TCR/Tet family.</text>
</comment>
<keyword evidence="6 9" id="KW-0812">Transmembrane</keyword>
<feature type="transmembrane region" description="Helical" evidence="9">
    <location>
        <begin position="366"/>
        <end position="385"/>
    </location>
</feature>
<feature type="transmembrane region" description="Helical" evidence="9">
    <location>
        <begin position="78"/>
        <end position="96"/>
    </location>
</feature>
<dbReference type="InterPro" id="IPR054152">
    <property type="entry name" value="YajR_YAM"/>
</dbReference>
<feature type="transmembrane region" description="Helical" evidence="9">
    <location>
        <begin position="276"/>
        <end position="294"/>
    </location>
</feature>
<evidence type="ECO:0000313" key="12">
    <source>
        <dbReference type="Proteomes" id="UP001156870"/>
    </source>
</evidence>
<feature type="transmembrane region" description="Helical" evidence="9">
    <location>
        <begin position="12"/>
        <end position="34"/>
    </location>
</feature>
<dbReference type="InterPro" id="IPR001958">
    <property type="entry name" value="Tet-R_TetA/multi-R_MdtG-like"/>
</dbReference>
<evidence type="ECO:0000256" key="2">
    <source>
        <dbReference type="ARBA" id="ARBA00004651"/>
    </source>
</evidence>
<evidence type="ECO:0000256" key="7">
    <source>
        <dbReference type="ARBA" id="ARBA00022989"/>
    </source>
</evidence>
<evidence type="ECO:0000256" key="8">
    <source>
        <dbReference type="ARBA" id="ARBA00023136"/>
    </source>
</evidence>
<dbReference type="InterPro" id="IPR036259">
    <property type="entry name" value="MFS_trans_sf"/>
</dbReference>
<comment type="subcellular location">
    <subcellularLocation>
        <location evidence="2">Cell membrane</location>
        <topology evidence="2">Multi-pass membrane protein</topology>
    </subcellularLocation>
</comment>
<dbReference type="Proteomes" id="UP001156870">
    <property type="component" value="Unassembled WGS sequence"/>
</dbReference>
<feature type="transmembrane region" description="Helical" evidence="9">
    <location>
        <begin position="339"/>
        <end position="360"/>
    </location>
</feature>
<comment type="caution">
    <text evidence="11">The sequence shown here is derived from an EMBL/GenBank/DDBJ whole genome shotgun (WGS) entry which is preliminary data.</text>
</comment>
<organism evidence="11 12">
    <name type="scientific">Marinibactrum halimedae</name>
    <dbReference type="NCBI Taxonomy" id="1444977"/>
    <lineage>
        <taxon>Bacteria</taxon>
        <taxon>Pseudomonadati</taxon>
        <taxon>Pseudomonadota</taxon>
        <taxon>Gammaproteobacteria</taxon>
        <taxon>Cellvibrionales</taxon>
        <taxon>Cellvibrionaceae</taxon>
        <taxon>Marinibactrum</taxon>
    </lineage>
</organism>
<evidence type="ECO:0000256" key="1">
    <source>
        <dbReference type="ARBA" id="ARBA00003279"/>
    </source>
</evidence>
<evidence type="ECO:0000259" key="10">
    <source>
        <dbReference type="PROSITE" id="PS50850"/>
    </source>
</evidence>